<accession>A0A4Q5LUG0</accession>
<feature type="domain" description="Mannosylglycerate hydrolase MGH1-like glycoside hydrolase" evidence="2">
    <location>
        <begin position="437"/>
        <end position="871"/>
    </location>
</feature>
<dbReference type="InterPro" id="IPR008928">
    <property type="entry name" value="6-hairpin_glycosidase_sf"/>
</dbReference>
<dbReference type="InterPro" id="IPR054491">
    <property type="entry name" value="MGH1-like_GH"/>
</dbReference>
<name>A0A4Q5LUG0_9BACT</name>
<dbReference type="AlphaFoldDB" id="A0A4Q5LUG0"/>
<reference evidence="3 4" key="1">
    <citation type="submission" date="2019-02" db="EMBL/GenBank/DDBJ databases">
        <title>Bacterial novel species Emticicia sp. 17J42-9 isolated from soil.</title>
        <authorList>
            <person name="Jung H.-Y."/>
        </authorList>
    </citation>
    <scope>NUCLEOTIDE SEQUENCE [LARGE SCALE GENOMIC DNA]</scope>
    <source>
        <strain evidence="3 4">17J42-9</strain>
    </source>
</reference>
<dbReference type="EMBL" id="SEWF01000048">
    <property type="protein sequence ID" value="RYU93311.1"/>
    <property type="molecule type" value="Genomic_DNA"/>
</dbReference>
<feature type="region of interest" description="Disordered" evidence="1">
    <location>
        <begin position="349"/>
        <end position="370"/>
    </location>
</feature>
<dbReference type="Pfam" id="PF22422">
    <property type="entry name" value="MGH1-like_GH"/>
    <property type="match status" value="1"/>
</dbReference>
<keyword evidence="4" id="KW-1185">Reference proteome</keyword>
<dbReference type="Proteomes" id="UP000293162">
    <property type="component" value="Unassembled WGS sequence"/>
</dbReference>
<dbReference type="InterPro" id="IPR004888">
    <property type="entry name" value="Glycoside_hydrolase_63"/>
</dbReference>
<evidence type="ECO:0000313" key="3">
    <source>
        <dbReference type="EMBL" id="RYU93311.1"/>
    </source>
</evidence>
<evidence type="ECO:0000313" key="4">
    <source>
        <dbReference type="Proteomes" id="UP000293162"/>
    </source>
</evidence>
<dbReference type="SUPFAM" id="SSF48208">
    <property type="entry name" value="Six-hairpin glycosidases"/>
    <property type="match status" value="1"/>
</dbReference>
<organism evidence="3 4">
    <name type="scientific">Emticicia agri</name>
    <dbReference type="NCBI Taxonomy" id="2492393"/>
    <lineage>
        <taxon>Bacteria</taxon>
        <taxon>Pseudomonadati</taxon>
        <taxon>Bacteroidota</taxon>
        <taxon>Cytophagia</taxon>
        <taxon>Cytophagales</taxon>
        <taxon>Leadbetterellaceae</taxon>
        <taxon>Emticicia</taxon>
    </lineage>
</organism>
<dbReference type="RefSeq" id="WP_130023535.1">
    <property type="nucleotide sequence ID" value="NZ_SEWF01000048.1"/>
</dbReference>
<sequence length="895" mass="104324">MNPEQERLNTNALKEVPLEKWGPYLSERQWATVREDYSANGDAWSYFPHDHARSRVYRWGEDGLGGISDARQNLCFALALWNGKDPILKERLFGLTNSEGNHGEDVKELYYYLDNVPTHAYMKFLYQYPQEAFPYEKLIEENRSRTRKQHEYELLDTGVFDNNRYFDVFVEYAKNNAEDVCIQIEVWNRGDTNATIWVLPTLWFRNRWAYGDLTQKPLIQAQGDGCVRASHEFLEDYFFYFQSAKASLFTENETNIERIFGATNHSPFVKDAFHEAICEGNEELYRLLKNNQQGTKFAPIYELSIEPKSSQKIMLRLSNTENVDPFNHSFSQIFSDRRQETEEFYQRYAPSEKYQSDSQSADKELQGSRTSDLKNIQRQVFAGLLWSKQYYHYDIERWLEGDPNQIAPPDERFLGRNAEWTHLKNQDVMSMSDTWEYPWYAAWDLAFHCLPMAMLDPTFAKNQLILITREWFMSPNGQIPAYEWNFSDVNPPVHAWSALSIYRIEKTLHGKEDLNFLKRIFQKLLINFTWWANREDENGNNIFTGGFLGLDNIGVIDRDNLPLNSHLEQVDATAWMAMYALNMMDIALEIARHDPGFEDVATKFYEHFVLIAESLNKGLWDTEESFFYDLLYTQGGKITPMKVRSIVGLSALFAVSIIDQKKMADLPDFKKRISYIRDYRTKANKFLPSEQMAEDGNILLSLVNRTMLTKLLQVMLDENEFLSVGGIRALSKYYEKNPYSVNVQEVDYSINYMPAESDSGMFGGNSNWRGPVWMPVNYLIIKSLKKYYQFYGDSFKVEFPTGSGKMMNLNEVSGELANRIVGIFQRNEAGDRPVHGAYQEFYKRPDNKDLLLFYEYFDGDTARGVGASHQTGWTAVVAELINEDIWEKETELPLK</sequence>
<dbReference type="InterPro" id="IPR012341">
    <property type="entry name" value="6hp_glycosidase-like_sf"/>
</dbReference>
<protein>
    <submittedName>
        <fullName evidence="3">Glucosidase</fullName>
    </submittedName>
</protein>
<dbReference type="OrthoDB" id="9781878at2"/>
<evidence type="ECO:0000256" key="1">
    <source>
        <dbReference type="SAM" id="MobiDB-lite"/>
    </source>
</evidence>
<dbReference type="GO" id="GO:0009311">
    <property type="term" value="P:oligosaccharide metabolic process"/>
    <property type="evidence" value="ECO:0007669"/>
    <property type="project" value="InterPro"/>
</dbReference>
<proteinExistence type="predicted"/>
<evidence type="ECO:0000259" key="2">
    <source>
        <dbReference type="Pfam" id="PF22422"/>
    </source>
</evidence>
<dbReference type="PANTHER" id="PTHR10412">
    <property type="entry name" value="MANNOSYL-OLIGOSACCHARIDE GLUCOSIDASE"/>
    <property type="match status" value="1"/>
</dbReference>
<dbReference type="Gene3D" id="1.50.10.10">
    <property type="match status" value="1"/>
</dbReference>
<dbReference type="PANTHER" id="PTHR10412:SF10">
    <property type="entry name" value="GLYCOSYL HYDROLASE FAMILY 63 C-TERMINAL DOMAIN-CONTAINING PROTEIN"/>
    <property type="match status" value="1"/>
</dbReference>
<comment type="caution">
    <text evidence="3">The sequence shown here is derived from an EMBL/GenBank/DDBJ whole genome shotgun (WGS) entry which is preliminary data.</text>
</comment>
<dbReference type="GO" id="GO:0004573">
    <property type="term" value="F:Glc3Man9GlcNAc2 oligosaccharide glucosidase activity"/>
    <property type="evidence" value="ECO:0007669"/>
    <property type="project" value="InterPro"/>
</dbReference>
<gene>
    <name evidence="3" type="ORF">EWM59_22645</name>
</gene>